<dbReference type="InterPro" id="IPR027417">
    <property type="entry name" value="P-loop_NTPase"/>
</dbReference>
<proteinExistence type="predicted"/>
<name>A0A1F4STP6_UNCSA</name>
<dbReference type="SUPFAM" id="SSF52540">
    <property type="entry name" value="P-loop containing nucleoside triphosphate hydrolases"/>
    <property type="match status" value="1"/>
</dbReference>
<dbReference type="AlphaFoldDB" id="A0A1F4STP6"/>
<dbReference type="InterPro" id="IPR041682">
    <property type="entry name" value="AAA_14"/>
</dbReference>
<sequence length="124" mass="14583">MYRRRVAEEIVLKLSKNFPIILLTEPRQVGKTTLFEHLSEKQSHAYVSLDEFEFRSLAKSDPSLFLEKYPPPIIIDKIQYAPQLLPYIKTYIDRDPRDLVRVGSLSSFEKFLILSQVCFNYLDI</sequence>
<evidence type="ECO:0000313" key="3">
    <source>
        <dbReference type="Proteomes" id="UP000178417"/>
    </source>
</evidence>
<gene>
    <name evidence="2" type="ORF">A2310_04245</name>
</gene>
<dbReference type="PANTHER" id="PTHR43566">
    <property type="entry name" value="CONSERVED PROTEIN"/>
    <property type="match status" value="1"/>
</dbReference>
<comment type="caution">
    <text evidence="2">The sequence shown here is derived from an EMBL/GenBank/DDBJ whole genome shotgun (WGS) entry which is preliminary data.</text>
</comment>
<protein>
    <recommendedName>
        <fullName evidence="1">AAA domain-containing protein</fullName>
    </recommendedName>
</protein>
<evidence type="ECO:0000259" key="1">
    <source>
        <dbReference type="Pfam" id="PF13173"/>
    </source>
</evidence>
<organism evidence="2 3">
    <name type="scientific">candidate division WOR-1 bacterium RIFOXYB2_FULL_37_13</name>
    <dbReference type="NCBI Taxonomy" id="1802579"/>
    <lineage>
        <taxon>Bacteria</taxon>
        <taxon>Bacillati</taxon>
        <taxon>Saganbacteria</taxon>
    </lineage>
</organism>
<dbReference type="EMBL" id="MEUB01000014">
    <property type="protein sequence ID" value="OGC23808.1"/>
    <property type="molecule type" value="Genomic_DNA"/>
</dbReference>
<accession>A0A1F4STP6</accession>
<evidence type="ECO:0000313" key="2">
    <source>
        <dbReference type="EMBL" id="OGC23808.1"/>
    </source>
</evidence>
<feature type="domain" description="AAA" evidence="1">
    <location>
        <begin position="18"/>
        <end position="107"/>
    </location>
</feature>
<dbReference type="Pfam" id="PF13173">
    <property type="entry name" value="AAA_14"/>
    <property type="match status" value="1"/>
</dbReference>
<dbReference type="Gene3D" id="3.40.50.300">
    <property type="entry name" value="P-loop containing nucleotide triphosphate hydrolases"/>
    <property type="match status" value="1"/>
</dbReference>
<dbReference type="STRING" id="1802579.A2310_04245"/>
<reference evidence="2 3" key="1">
    <citation type="journal article" date="2016" name="Nat. Commun.">
        <title>Thousands of microbial genomes shed light on interconnected biogeochemical processes in an aquifer system.</title>
        <authorList>
            <person name="Anantharaman K."/>
            <person name="Brown C.T."/>
            <person name="Hug L.A."/>
            <person name="Sharon I."/>
            <person name="Castelle C.J."/>
            <person name="Probst A.J."/>
            <person name="Thomas B.C."/>
            <person name="Singh A."/>
            <person name="Wilkins M.J."/>
            <person name="Karaoz U."/>
            <person name="Brodie E.L."/>
            <person name="Williams K.H."/>
            <person name="Hubbard S.S."/>
            <person name="Banfield J.F."/>
        </authorList>
    </citation>
    <scope>NUCLEOTIDE SEQUENCE [LARGE SCALE GENOMIC DNA]</scope>
</reference>
<dbReference type="PANTHER" id="PTHR43566:SF2">
    <property type="entry name" value="DUF4143 DOMAIN-CONTAINING PROTEIN"/>
    <property type="match status" value="1"/>
</dbReference>
<dbReference type="Proteomes" id="UP000178417">
    <property type="component" value="Unassembled WGS sequence"/>
</dbReference>